<reference evidence="1" key="1">
    <citation type="submission" date="2021-03" db="EMBL/GenBank/DDBJ databases">
        <title>Draft genome sequence of rust myrtle Austropuccinia psidii MF-1, a brazilian biotype.</title>
        <authorList>
            <person name="Quecine M.C."/>
            <person name="Pachon D.M.R."/>
            <person name="Bonatelli M.L."/>
            <person name="Correr F.H."/>
            <person name="Franceschini L.M."/>
            <person name="Leite T.F."/>
            <person name="Margarido G.R.A."/>
            <person name="Almeida C.A."/>
            <person name="Ferrarezi J.A."/>
            <person name="Labate C.A."/>
        </authorList>
    </citation>
    <scope>NUCLEOTIDE SEQUENCE</scope>
    <source>
        <strain evidence="1">MF-1</strain>
    </source>
</reference>
<sequence>MIQSFEVIIRRFCAYDLQLKDSEAFTHGWCTPIPELELAYNTSKHASTGKAPAMLEKGWNLTLPVDNSKKDLVAIQPTASSFELLLEKVRHHANQRMTDTFEYAKQKWYKSHKTP</sequence>
<gene>
    <name evidence="1" type="ORF">O181_078138</name>
</gene>
<dbReference type="GO" id="GO:0003676">
    <property type="term" value="F:nucleic acid binding"/>
    <property type="evidence" value="ECO:0007669"/>
    <property type="project" value="InterPro"/>
</dbReference>
<accession>A0A9Q3FID4</accession>
<evidence type="ECO:0000313" key="2">
    <source>
        <dbReference type="Proteomes" id="UP000765509"/>
    </source>
</evidence>
<keyword evidence="2" id="KW-1185">Reference proteome</keyword>
<dbReference type="Proteomes" id="UP000765509">
    <property type="component" value="Unassembled WGS sequence"/>
</dbReference>
<organism evidence="1 2">
    <name type="scientific">Austropuccinia psidii MF-1</name>
    <dbReference type="NCBI Taxonomy" id="1389203"/>
    <lineage>
        <taxon>Eukaryota</taxon>
        <taxon>Fungi</taxon>
        <taxon>Dikarya</taxon>
        <taxon>Basidiomycota</taxon>
        <taxon>Pucciniomycotina</taxon>
        <taxon>Pucciniomycetes</taxon>
        <taxon>Pucciniales</taxon>
        <taxon>Sphaerophragmiaceae</taxon>
        <taxon>Austropuccinia</taxon>
    </lineage>
</organism>
<dbReference type="InterPro" id="IPR036397">
    <property type="entry name" value="RNaseH_sf"/>
</dbReference>
<dbReference type="EMBL" id="AVOT02042999">
    <property type="protein sequence ID" value="MBW0538423.1"/>
    <property type="molecule type" value="Genomic_DNA"/>
</dbReference>
<dbReference type="AlphaFoldDB" id="A0A9Q3FID4"/>
<protein>
    <submittedName>
        <fullName evidence="1">Uncharacterized protein</fullName>
    </submittedName>
</protein>
<proteinExistence type="predicted"/>
<name>A0A9Q3FID4_9BASI</name>
<dbReference type="Gene3D" id="3.30.420.10">
    <property type="entry name" value="Ribonuclease H-like superfamily/Ribonuclease H"/>
    <property type="match status" value="1"/>
</dbReference>
<evidence type="ECO:0000313" key="1">
    <source>
        <dbReference type="EMBL" id="MBW0538423.1"/>
    </source>
</evidence>
<comment type="caution">
    <text evidence="1">The sequence shown here is derived from an EMBL/GenBank/DDBJ whole genome shotgun (WGS) entry which is preliminary data.</text>
</comment>